<organism evidence="1 2">
    <name type="scientific">Sulfuriroseicoccus oceanibius</name>
    <dbReference type="NCBI Taxonomy" id="2707525"/>
    <lineage>
        <taxon>Bacteria</taxon>
        <taxon>Pseudomonadati</taxon>
        <taxon>Verrucomicrobiota</taxon>
        <taxon>Verrucomicrobiia</taxon>
        <taxon>Verrucomicrobiales</taxon>
        <taxon>Verrucomicrobiaceae</taxon>
        <taxon>Sulfuriroseicoccus</taxon>
    </lineage>
</organism>
<keyword evidence="2" id="KW-1185">Reference proteome</keyword>
<name>A0A6B3L648_9BACT</name>
<dbReference type="EMBL" id="CP066776">
    <property type="protein sequence ID" value="QQL44705.1"/>
    <property type="molecule type" value="Genomic_DNA"/>
</dbReference>
<evidence type="ECO:0008006" key="3">
    <source>
        <dbReference type="Google" id="ProtNLM"/>
    </source>
</evidence>
<accession>A0A6B3L648</accession>
<dbReference type="KEGG" id="soa:G3M56_012575"/>
<dbReference type="RefSeq" id="WP_164364269.1">
    <property type="nucleotide sequence ID" value="NZ_CP066776.1"/>
</dbReference>
<sequence>MATRRSTKNAYRNEVGLSGIFFLVFIALIALATFVSSVVFDTRETDRQAEISKLEEEMKNLRQEIQDQRVQQAAMLSHSALQQRLASMNSMLVEIPAGDVLYIDQVPTNPALRTNPTGLASTVDLNLP</sequence>
<proteinExistence type="predicted"/>
<evidence type="ECO:0000313" key="2">
    <source>
        <dbReference type="Proteomes" id="UP000475117"/>
    </source>
</evidence>
<evidence type="ECO:0000313" key="1">
    <source>
        <dbReference type="EMBL" id="QQL44705.1"/>
    </source>
</evidence>
<dbReference type="AlphaFoldDB" id="A0A6B3L648"/>
<gene>
    <name evidence="1" type="ORF">G3M56_012575</name>
</gene>
<reference evidence="1 2" key="1">
    <citation type="submission" date="2020-12" db="EMBL/GenBank/DDBJ databases">
        <title>Sulforoseuscoccus oceanibium gen. nov., sp. nov., a representative of the phylum Verrucomicrobia with special cytoplasmic membrane, and proposal of Sulforoseuscoccusaceae fam. nov.</title>
        <authorList>
            <person name="Xi F."/>
        </authorList>
    </citation>
    <scope>NUCLEOTIDE SEQUENCE [LARGE SCALE GENOMIC DNA]</scope>
    <source>
        <strain evidence="1 2">T37</strain>
    </source>
</reference>
<dbReference type="Proteomes" id="UP000475117">
    <property type="component" value="Chromosome"/>
</dbReference>
<protein>
    <recommendedName>
        <fullName evidence="3">Cell division protein FtsL</fullName>
    </recommendedName>
</protein>